<dbReference type="Proteomes" id="UP000199608">
    <property type="component" value="Unassembled WGS sequence"/>
</dbReference>
<feature type="domain" description="Mut7-C RNAse" evidence="1">
    <location>
        <begin position="96"/>
        <end position="237"/>
    </location>
</feature>
<dbReference type="PANTHER" id="PTHR39081:SF1">
    <property type="entry name" value="MUT7-C RNASE DOMAIN-CONTAINING PROTEIN"/>
    <property type="match status" value="1"/>
</dbReference>
<protein>
    <recommendedName>
        <fullName evidence="5">Twitching motility protein PilT</fullName>
    </recommendedName>
</protein>
<proteinExistence type="predicted"/>
<dbReference type="InterPro" id="IPR027798">
    <property type="entry name" value="Ub_Mut7C"/>
</dbReference>
<keyword evidence="4" id="KW-1185">Reference proteome</keyword>
<dbReference type="EMBL" id="FNLL01000003">
    <property type="protein sequence ID" value="SDT93829.1"/>
    <property type="molecule type" value="Genomic_DNA"/>
</dbReference>
<organism evidence="3 4">
    <name type="scientific">Desulfobacula phenolica</name>
    <dbReference type="NCBI Taxonomy" id="90732"/>
    <lineage>
        <taxon>Bacteria</taxon>
        <taxon>Pseudomonadati</taxon>
        <taxon>Thermodesulfobacteriota</taxon>
        <taxon>Desulfobacteria</taxon>
        <taxon>Desulfobacterales</taxon>
        <taxon>Desulfobacteraceae</taxon>
        <taxon>Desulfobacula</taxon>
    </lineage>
</organism>
<evidence type="ECO:0000313" key="4">
    <source>
        <dbReference type="Proteomes" id="UP000199608"/>
    </source>
</evidence>
<dbReference type="InterPro" id="IPR002782">
    <property type="entry name" value="Mut7-C_RNAse_dom"/>
</dbReference>
<name>A0A1H2EFP5_9BACT</name>
<feature type="domain" description="Ubiquitin Mut7-C" evidence="2">
    <location>
        <begin position="3"/>
        <end position="66"/>
    </location>
</feature>
<reference evidence="4" key="1">
    <citation type="submission" date="2016-10" db="EMBL/GenBank/DDBJ databases">
        <authorList>
            <person name="Varghese N."/>
            <person name="Submissions S."/>
        </authorList>
    </citation>
    <scope>NUCLEOTIDE SEQUENCE [LARGE SCALE GENOMIC DNA]</scope>
    <source>
        <strain evidence="4">DSM 3384</strain>
    </source>
</reference>
<evidence type="ECO:0000259" key="2">
    <source>
        <dbReference type="Pfam" id="PF14451"/>
    </source>
</evidence>
<dbReference type="AlphaFoldDB" id="A0A1H2EFP5"/>
<gene>
    <name evidence="3" type="ORF">SAMN04487931_10376</name>
</gene>
<evidence type="ECO:0000313" key="3">
    <source>
        <dbReference type="EMBL" id="SDT93829.1"/>
    </source>
</evidence>
<sequence>MNICIHFQKQLDFFRVNDKPGRQFNYALNRKASVKDIIESLGVPHTEVGHICFNKQEIDFSFIPVSQGILDVQAVSPPFNVGLPSFLRPQPLKRIRFVADVNVIKLGRLLILLGFDVIYSSFYSDEEIADIAEKENRIVLTRDTDLLKRSKIIFARRIRANLPYDQMAETIRFFGLENRISFFSRCTACNIKLVTIEKKDVMHLLEPKTKQYFNTFFQCPHCKTVFWRGSHYDFFKKQISALGISINH</sequence>
<dbReference type="Pfam" id="PF01927">
    <property type="entry name" value="Mut7-C"/>
    <property type="match status" value="1"/>
</dbReference>
<dbReference type="PANTHER" id="PTHR39081">
    <property type="entry name" value="MUT7-C DOMAIN-CONTAINING PROTEIN"/>
    <property type="match status" value="1"/>
</dbReference>
<dbReference type="RefSeq" id="WP_014957963.1">
    <property type="nucleotide sequence ID" value="NZ_FNLL01000003.1"/>
</dbReference>
<accession>A0A1H2EFP5</accession>
<dbReference type="Pfam" id="PF14451">
    <property type="entry name" value="Ub-Mut7C"/>
    <property type="match status" value="1"/>
</dbReference>
<evidence type="ECO:0008006" key="5">
    <source>
        <dbReference type="Google" id="ProtNLM"/>
    </source>
</evidence>
<evidence type="ECO:0000259" key="1">
    <source>
        <dbReference type="Pfam" id="PF01927"/>
    </source>
</evidence>